<keyword evidence="3" id="KW-1185">Reference proteome</keyword>
<protein>
    <submittedName>
        <fullName evidence="2">DUF58 domain-containing protein</fullName>
    </submittedName>
</protein>
<dbReference type="Proteomes" id="UP001623592">
    <property type="component" value="Unassembled WGS sequence"/>
</dbReference>
<sequence length="377" mass="43867">MEIIWVLVLVCILIIYEVKLYTKYCFRNLDFKLELSKSEVFENESVILKEIISNKKFLPALWLEIQFLVSRNLKFDNMKVASLDNEFYKKDSFSILPYQKVVRSLNVKALKRGYYSLNNFTLTISDIFILYKYLLHTDDEKFLYVYPKLLLGINFDLKFHSIIGELETKKHLLYDPFMLKGIRDYTPYDSMKTVNWSASVRTGTLKVNEFNSSSSMEIIILLDTTKYISWESETEIEESIRIAASMAAKCAYKNIPVSLYSNGINDLSQKPISISYKNGKAGLDLIYKNLACINLENQKLSFSNMLKDFKVEENTNSLCIVISHHYSEAFINELMTLKKFNVDVDLILVKESPVTNPLSSKIKTYVWEVTNSDEYNR</sequence>
<evidence type="ECO:0000313" key="3">
    <source>
        <dbReference type="Proteomes" id="UP001623592"/>
    </source>
</evidence>
<dbReference type="PANTHER" id="PTHR34351">
    <property type="entry name" value="SLR1927 PROTEIN-RELATED"/>
    <property type="match status" value="1"/>
</dbReference>
<evidence type="ECO:0000313" key="2">
    <source>
        <dbReference type="EMBL" id="MFL0251473.1"/>
    </source>
</evidence>
<dbReference type="EMBL" id="JBJIAA010000010">
    <property type="protein sequence ID" value="MFL0251473.1"/>
    <property type="molecule type" value="Genomic_DNA"/>
</dbReference>
<organism evidence="2 3">
    <name type="scientific">Clostridium neuense</name>
    <dbReference type="NCBI Taxonomy" id="1728934"/>
    <lineage>
        <taxon>Bacteria</taxon>
        <taxon>Bacillati</taxon>
        <taxon>Bacillota</taxon>
        <taxon>Clostridia</taxon>
        <taxon>Eubacteriales</taxon>
        <taxon>Clostridiaceae</taxon>
        <taxon>Clostridium</taxon>
    </lineage>
</organism>
<accession>A0ABW8TGB0</accession>
<dbReference type="InterPro" id="IPR002881">
    <property type="entry name" value="DUF58"/>
</dbReference>
<feature type="domain" description="DUF58" evidence="1">
    <location>
        <begin position="182"/>
        <end position="335"/>
    </location>
</feature>
<evidence type="ECO:0000259" key="1">
    <source>
        <dbReference type="Pfam" id="PF01882"/>
    </source>
</evidence>
<name>A0ABW8TGB0_9CLOT</name>
<comment type="caution">
    <text evidence="2">The sequence shown here is derived from an EMBL/GenBank/DDBJ whole genome shotgun (WGS) entry which is preliminary data.</text>
</comment>
<proteinExistence type="predicted"/>
<gene>
    <name evidence="2" type="ORF">ACJDT4_13715</name>
</gene>
<dbReference type="PANTHER" id="PTHR34351:SF2">
    <property type="entry name" value="DUF58 DOMAIN-CONTAINING PROTEIN"/>
    <property type="match status" value="1"/>
</dbReference>
<reference evidence="2 3" key="1">
    <citation type="submission" date="2024-11" db="EMBL/GenBank/DDBJ databases">
        <authorList>
            <person name="Heng Y.C."/>
            <person name="Lim A.C.H."/>
            <person name="Lee J.K.Y."/>
            <person name="Kittelmann S."/>
        </authorList>
    </citation>
    <scope>NUCLEOTIDE SEQUENCE [LARGE SCALE GENOMIC DNA]</scope>
    <source>
        <strain evidence="2 3">WILCCON 0114</strain>
    </source>
</reference>
<dbReference type="RefSeq" id="WP_406788128.1">
    <property type="nucleotide sequence ID" value="NZ_JBJIAA010000010.1"/>
</dbReference>
<dbReference type="Pfam" id="PF01882">
    <property type="entry name" value="DUF58"/>
    <property type="match status" value="1"/>
</dbReference>